<name>A0A7W9IJX6_9ACTN</name>
<organism evidence="1 2">
    <name type="scientific">Streptosporangium becharense</name>
    <dbReference type="NCBI Taxonomy" id="1816182"/>
    <lineage>
        <taxon>Bacteria</taxon>
        <taxon>Bacillati</taxon>
        <taxon>Actinomycetota</taxon>
        <taxon>Actinomycetes</taxon>
        <taxon>Streptosporangiales</taxon>
        <taxon>Streptosporangiaceae</taxon>
        <taxon>Streptosporangium</taxon>
    </lineage>
</organism>
<comment type="caution">
    <text evidence="1">The sequence shown here is derived from an EMBL/GenBank/DDBJ whole genome shotgun (WGS) entry which is preliminary data.</text>
</comment>
<dbReference type="EMBL" id="JACHMP010000001">
    <property type="protein sequence ID" value="MBB5822077.1"/>
    <property type="molecule type" value="Genomic_DNA"/>
</dbReference>
<gene>
    <name evidence="1" type="ORF">F4562_005139</name>
</gene>
<keyword evidence="2" id="KW-1185">Reference proteome</keyword>
<proteinExistence type="predicted"/>
<protein>
    <submittedName>
        <fullName evidence="1">Uncharacterized protein</fullName>
    </submittedName>
</protein>
<sequence length="74" mass="7790">MKQASCRPAARLVLAPIRCAADRSHLAGFRGDIGIDTTAVASWAPPPRTGKHLARWRSVRAGCTTARSAPPPAS</sequence>
<reference evidence="1 2" key="1">
    <citation type="submission" date="2020-08" db="EMBL/GenBank/DDBJ databases">
        <title>Sequencing the genomes of 1000 actinobacteria strains.</title>
        <authorList>
            <person name="Klenk H.-P."/>
        </authorList>
    </citation>
    <scope>NUCLEOTIDE SEQUENCE [LARGE SCALE GENOMIC DNA]</scope>
    <source>
        <strain evidence="1 2">DSM 46887</strain>
    </source>
</reference>
<evidence type="ECO:0000313" key="2">
    <source>
        <dbReference type="Proteomes" id="UP000540685"/>
    </source>
</evidence>
<dbReference type="AlphaFoldDB" id="A0A7W9IJX6"/>
<dbReference type="RefSeq" id="WP_184544228.1">
    <property type="nucleotide sequence ID" value="NZ_JACHMP010000001.1"/>
</dbReference>
<dbReference type="Proteomes" id="UP000540685">
    <property type="component" value="Unassembled WGS sequence"/>
</dbReference>
<evidence type="ECO:0000313" key="1">
    <source>
        <dbReference type="EMBL" id="MBB5822077.1"/>
    </source>
</evidence>
<accession>A0A7W9IJX6</accession>